<proteinExistence type="predicted"/>
<evidence type="ECO:0000259" key="2">
    <source>
        <dbReference type="PROSITE" id="PS50822"/>
    </source>
</evidence>
<organism evidence="3 4">
    <name type="scientific">Emericella nidulans (strain FGSC A4 / ATCC 38163 / CBS 112.46 / NRRL 194 / M139)</name>
    <name type="common">Aspergillus nidulans</name>
    <dbReference type="NCBI Taxonomy" id="227321"/>
    <lineage>
        <taxon>Eukaryota</taxon>
        <taxon>Fungi</taxon>
        <taxon>Dikarya</taxon>
        <taxon>Ascomycota</taxon>
        <taxon>Pezizomycotina</taxon>
        <taxon>Eurotiomycetes</taxon>
        <taxon>Eurotiomycetidae</taxon>
        <taxon>Eurotiales</taxon>
        <taxon>Aspergillaceae</taxon>
        <taxon>Aspergillus</taxon>
        <taxon>Aspergillus subgen. Nidulantes</taxon>
    </lineage>
</organism>
<dbReference type="OrthoDB" id="10252740at2759"/>
<accession>Q5B3I7</accession>
<keyword evidence="4" id="KW-1185">Reference proteome</keyword>
<evidence type="ECO:0000256" key="1">
    <source>
        <dbReference type="SAM" id="MobiDB-lite"/>
    </source>
</evidence>
<dbReference type="GO" id="GO:0003743">
    <property type="term" value="F:translation initiation factor activity"/>
    <property type="evidence" value="ECO:0007669"/>
    <property type="project" value="UniProtKB-KW"/>
</dbReference>
<feature type="region of interest" description="Disordered" evidence="1">
    <location>
        <begin position="151"/>
        <end position="187"/>
    </location>
</feature>
<name>Q5B3I7_EMENI</name>
<dbReference type="InterPro" id="IPR012337">
    <property type="entry name" value="RNaseH-like_sf"/>
</dbReference>
<dbReference type="Proteomes" id="UP000000560">
    <property type="component" value="Chromosome III"/>
</dbReference>
<protein>
    <submittedName>
        <fullName evidence="3">Eukaryotic translation initiation factor eIF-2C4, putative (AFU_orthologue AFUA_3G11010)</fullName>
    </submittedName>
</protein>
<dbReference type="HOGENOM" id="CLU_1366236_0_0_1"/>
<dbReference type="SMART" id="SM00950">
    <property type="entry name" value="Piwi"/>
    <property type="match status" value="1"/>
</dbReference>
<keyword evidence="3" id="KW-0648">Protein biosynthesis</keyword>
<reference evidence="4" key="1">
    <citation type="journal article" date="2005" name="Nature">
        <title>Sequencing of Aspergillus nidulans and comparative analysis with A. fumigatus and A. oryzae.</title>
        <authorList>
            <person name="Galagan J.E."/>
            <person name="Calvo S.E."/>
            <person name="Cuomo C."/>
            <person name="Ma L.J."/>
            <person name="Wortman J.R."/>
            <person name="Batzoglou S."/>
            <person name="Lee S.I."/>
            <person name="Basturkmen M."/>
            <person name="Spevak C.C."/>
            <person name="Clutterbuck J."/>
            <person name="Kapitonov V."/>
            <person name="Jurka J."/>
            <person name="Scazzocchio C."/>
            <person name="Farman M."/>
            <person name="Butler J."/>
            <person name="Purcell S."/>
            <person name="Harris S."/>
            <person name="Braus G.H."/>
            <person name="Draht O."/>
            <person name="Busch S."/>
            <person name="D'Enfert C."/>
            <person name="Bouchier C."/>
            <person name="Goldman G.H."/>
            <person name="Bell-Pedersen D."/>
            <person name="Griffiths-Jones S."/>
            <person name="Doonan J.H."/>
            <person name="Yu J."/>
            <person name="Vienken K."/>
            <person name="Pain A."/>
            <person name="Freitag M."/>
            <person name="Selker E.U."/>
            <person name="Archer D.B."/>
            <person name="Penalva M.A."/>
            <person name="Oakley B.R."/>
            <person name="Momany M."/>
            <person name="Tanaka T."/>
            <person name="Kumagai T."/>
            <person name="Asai K."/>
            <person name="Machida M."/>
            <person name="Nierman W.C."/>
            <person name="Denning D.W."/>
            <person name="Caddick M."/>
            <person name="Hynes M."/>
            <person name="Paoletti M."/>
            <person name="Fischer R."/>
            <person name="Miller B."/>
            <person name="Dyer P."/>
            <person name="Sachs M.S."/>
            <person name="Osmani S.A."/>
            <person name="Birren B.W."/>
        </authorList>
    </citation>
    <scope>NUCLEOTIDE SEQUENCE [LARGE SCALE GENOMIC DNA]</scope>
    <source>
        <strain evidence="4">FGSC A4 / ATCC 38163 / CBS 112.46 / NRRL 194 / M139</strain>
    </source>
</reference>
<dbReference type="AlphaFoldDB" id="Q5B3I7"/>
<evidence type="ECO:0000313" key="3">
    <source>
        <dbReference type="EMBL" id="CBF76534.1"/>
    </source>
</evidence>
<dbReference type="InParanoid" id="Q5B3I7"/>
<dbReference type="eggNOG" id="KOG1041">
    <property type="taxonomic scope" value="Eukaryota"/>
</dbReference>
<reference evidence="4" key="2">
    <citation type="journal article" date="2009" name="Fungal Genet. Biol.">
        <title>The 2008 update of the Aspergillus nidulans genome annotation: a community effort.</title>
        <authorList>
            <person name="Wortman J.R."/>
            <person name="Gilsenan J.M."/>
            <person name="Joardar V."/>
            <person name="Deegan J."/>
            <person name="Clutterbuck J."/>
            <person name="Andersen M.R."/>
            <person name="Archer D."/>
            <person name="Bencina M."/>
            <person name="Braus G."/>
            <person name="Coutinho P."/>
            <person name="von Dohren H."/>
            <person name="Doonan J."/>
            <person name="Driessen A.J."/>
            <person name="Durek P."/>
            <person name="Espeso E."/>
            <person name="Fekete E."/>
            <person name="Flipphi M."/>
            <person name="Estrada C.G."/>
            <person name="Geysens S."/>
            <person name="Goldman G."/>
            <person name="de Groot P.W."/>
            <person name="Hansen K."/>
            <person name="Harris S.D."/>
            <person name="Heinekamp T."/>
            <person name="Helmstaedt K."/>
            <person name="Henrissat B."/>
            <person name="Hofmann G."/>
            <person name="Homan T."/>
            <person name="Horio T."/>
            <person name="Horiuchi H."/>
            <person name="James S."/>
            <person name="Jones M."/>
            <person name="Karaffa L."/>
            <person name="Karanyi Z."/>
            <person name="Kato M."/>
            <person name="Keller N."/>
            <person name="Kelly D.E."/>
            <person name="Kiel J.A."/>
            <person name="Kim J.M."/>
            <person name="van der Klei I.J."/>
            <person name="Klis F.M."/>
            <person name="Kovalchuk A."/>
            <person name="Krasevec N."/>
            <person name="Kubicek C.P."/>
            <person name="Liu B."/>
            <person name="Maccabe A."/>
            <person name="Meyer V."/>
            <person name="Mirabito P."/>
            <person name="Miskei M."/>
            <person name="Mos M."/>
            <person name="Mullins J."/>
            <person name="Nelson D.R."/>
            <person name="Nielsen J."/>
            <person name="Oakley B.R."/>
            <person name="Osmani S.A."/>
            <person name="Pakula T."/>
            <person name="Paszewski A."/>
            <person name="Paulsen I."/>
            <person name="Pilsyk S."/>
            <person name="Pocsi I."/>
            <person name="Punt P.J."/>
            <person name="Ram A.F."/>
            <person name="Ren Q."/>
            <person name="Robellet X."/>
            <person name="Robson G."/>
            <person name="Seiboth B."/>
            <person name="van Solingen P."/>
            <person name="Specht T."/>
            <person name="Sun J."/>
            <person name="Taheri-Talesh N."/>
            <person name="Takeshita N."/>
            <person name="Ussery D."/>
            <person name="vanKuyk P.A."/>
            <person name="Visser H."/>
            <person name="van de Vondervoort P.J."/>
            <person name="de Vries R.P."/>
            <person name="Walton J."/>
            <person name="Xiang X."/>
            <person name="Xiong Y."/>
            <person name="Zeng A.P."/>
            <person name="Brandt B.W."/>
            <person name="Cornell M.J."/>
            <person name="van den Hondel C.A."/>
            <person name="Visser J."/>
            <person name="Oliver S.G."/>
            <person name="Turner G."/>
        </authorList>
    </citation>
    <scope>GENOME REANNOTATION</scope>
    <source>
        <strain evidence="4">FGSC A4 / ATCC 38163 / CBS 112.46 / NRRL 194 / M139</strain>
    </source>
</reference>
<dbReference type="KEGG" id="ani:ANIA_04893"/>
<dbReference type="InterPro" id="IPR003165">
    <property type="entry name" value="Piwi"/>
</dbReference>
<keyword evidence="3" id="KW-0396">Initiation factor</keyword>
<dbReference type="PANTHER" id="PTHR22891">
    <property type="entry name" value="EUKARYOTIC TRANSLATION INITIATION FACTOR 2C"/>
    <property type="match status" value="1"/>
</dbReference>
<accession>C8V9S4</accession>
<dbReference type="Gene3D" id="3.30.420.10">
    <property type="entry name" value="Ribonuclease H-like superfamily/Ribonuclease H"/>
    <property type="match status" value="1"/>
</dbReference>
<feature type="domain" description="Piwi" evidence="2">
    <location>
        <begin position="56"/>
        <end position="154"/>
    </location>
</feature>
<dbReference type="GO" id="GO:0003676">
    <property type="term" value="F:nucleic acid binding"/>
    <property type="evidence" value="ECO:0007669"/>
    <property type="project" value="InterPro"/>
</dbReference>
<dbReference type="Pfam" id="PF02171">
    <property type="entry name" value="Piwi"/>
    <property type="match status" value="1"/>
</dbReference>
<dbReference type="PROSITE" id="PS50822">
    <property type="entry name" value="PIWI"/>
    <property type="match status" value="1"/>
</dbReference>
<dbReference type="RefSeq" id="XP_662497.1">
    <property type="nucleotide sequence ID" value="XM_657405.1"/>
</dbReference>
<dbReference type="STRING" id="227321.Q5B3I7"/>
<gene>
    <name evidence="3" type="ORF">ANIA_04893</name>
</gene>
<dbReference type="VEuPathDB" id="FungiDB:AN4893"/>
<dbReference type="InterPro" id="IPR036397">
    <property type="entry name" value="RNaseH_sf"/>
</dbReference>
<dbReference type="SUPFAM" id="SSF53098">
    <property type="entry name" value="Ribonuclease H-like"/>
    <property type="match status" value="1"/>
</dbReference>
<dbReference type="EMBL" id="BN001303">
    <property type="protein sequence ID" value="CBF76534.1"/>
    <property type="molecule type" value="Genomic_DNA"/>
</dbReference>
<dbReference type="GeneID" id="2872682"/>
<sequence length="200" mass="22826">MAQSETRNAGDPSLDRLRLLTDMCRNIDLPYGTFSIDYYGTNDASFEIYIHLPPGDHNSVDKNGNPLPGTLIERDVTSPHDWDFLLYSHIALQGNSRPVHYHVVLDEIKHRPQELQNMIYDHCYQYMRSTTSVSLFPAIYYAHLISNRARHHDDAPASSGPQSGPEVKLTNPKPKEKKADPRLLPIHGTSNRLPFGMWYI</sequence>
<evidence type="ECO:0000313" key="4">
    <source>
        <dbReference type="Proteomes" id="UP000000560"/>
    </source>
</evidence>